<protein>
    <submittedName>
        <fullName evidence="2">Uncharacterized protein</fullName>
    </submittedName>
</protein>
<feature type="compositionally biased region" description="Basic residues" evidence="1">
    <location>
        <begin position="156"/>
        <end position="172"/>
    </location>
</feature>
<proteinExistence type="predicted"/>
<dbReference type="Proteomes" id="UP000714275">
    <property type="component" value="Unassembled WGS sequence"/>
</dbReference>
<keyword evidence="3" id="KW-1185">Reference proteome</keyword>
<accession>A0A9P6ZUV6</accession>
<evidence type="ECO:0000313" key="3">
    <source>
        <dbReference type="Proteomes" id="UP000714275"/>
    </source>
</evidence>
<reference evidence="2" key="1">
    <citation type="journal article" date="2020" name="New Phytol.">
        <title>Comparative genomics reveals dynamic genome evolution in host specialist ectomycorrhizal fungi.</title>
        <authorList>
            <person name="Lofgren L.A."/>
            <person name="Nguyen N.H."/>
            <person name="Vilgalys R."/>
            <person name="Ruytinx J."/>
            <person name="Liao H.L."/>
            <person name="Branco S."/>
            <person name="Kuo A."/>
            <person name="LaButti K."/>
            <person name="Lipzen A."/>
            <person name="Andreopoulos W."/>
            <person name="Pangilinan J."/>
            <person name="Riley R."/>
            <person name="Hundley H."/>
            <person name="Na H."/>
            <person name="Barry K."/>
            <person name="Grigoriev I.V."/>
            <person name="Stajich J.E."/>
            <person name="Kennedy P.G."/>
        </authorList>
    </citation>
    <scope>NUCLEOTIDE SEQUENCE</scope>
    <source>
        <strain evidence="2">DOB743</strain>
    </source>
</reference>
<dbReference type="EMBL" id="JABBWD010000028">
    <property type="protein sequence ID" value="KAG1776246.1"/>
    <property type="molecule type" value="Genomic_DNA"/>
</dbReference>
<comment type="caution">
    <text evidence="2">The sequence shown here is derived from an EMBL/GenBank/DDBJ whole genome shotgun (WGS) entry which is preliminary data.</text>
</comment>
<gene>
    <name evidence="2" type="ORF">EV702DRAFT_357071</name>
</gene>
<evidence type="ECO:0000313" key="2">
    <source>
        <dbReference type="EMBL" id="KAG1776246.1"/>
    </source>
</evidence>
<organism evidence="2 3">
    <name type="scientific">Suillus placidus</name>
    <dbReference type="NCBI Taxonomy" id="48579"/>
    <lineage>
        <taxon>Eukaryota</taxon>
        <taxon>Fungi</taxon>
        <taxon>Dikarya</taxon>
        <taxon>Basidiomycota</taxon>
        <taxon>Agaricomycotina</taxon>
        <taxon>Agaricomycetes</taxon>
        <taxon>Agaricomycetidae</taxon>
        <taxon>Boletales</taxon>
        <taxon>Suillineae</taxon>
        <taxon>Suillaceae</taxon>
        <taxon>Suillus</taxon>
    </lineage>
</organism>
<sequence length="216" mass="24743">MVLIPPERTVAITVPLPPVPALSHPLWGVRVCSSVAFRRISAVLIAIPITQPNCSNVQGDPTSFVVLVSWKLLQSRTERSYLLLRPRHKKHSSNANRTPRGRPRHLLLQVLILLHHLQNIHIHFPSDCWLISYFFSAAHLLNTSMTMHNQRSSSKANRRAMSRPRCHHRRLSLPPPRRPRHLLFLILILSHQVQQARSHDPFHCGLKSSLFSAVYL</sequence>
<name>A0A9P6ZUV6_9AGAM</name>
<dbReference type="AlphaFoldDB" id="A0A9P6ZUV6"/>
<dbReference type="OrthoDB" id="2687984at2759"/>
<evidence type="ECO:0000256" key="1">
    <source>
        <dbReference type="SAM" id="MobiDB-lite"/>
    </source>
</evidence>
<feature type="region of interest" description="Disordered" evidence="1">
    <location>
        <begin position="149"/>
        <end position="172"/>
    </location>
</feature>